<dbReference type="PROSITE" id="PS50885">
    <property type="entry name" value="HAMP"/>
    <property type="match status" value="1"/>
</dbReference>
<gene>
    <name evidence="10" type="ORF">NV381_21730</name>
</gene>
<evidence type="ECO:0000256" key="3">
    <source>
        <dbReference type="ARBA" id="ARBA00023136"/>
    </source>
</evidence>
<organism evidence="10 11">
    <name type="scientific">Paenibacillus radicis</name>
    <name type="common">ex Xue et al. 2023</name>
    <dbReference type="NCBI Taxonomy" id="2972489"/>
    <lineage>
        <taxon>Bacteria</taxon>
        <taxon>Bacillati</taxon>
        <taxon>Bacillota</taxon>
        <taxon>Bacilli</taxon>
        <taxon>Bacillales</taxon>
        <taxon>Paenibacillaceae</taxon>
        <taxon>Paenibacillus</taxon>
    </lineage>
</organism>
<dbReference type="PROSITE" id="PS50111">
    <property type="entry name" value="CHEMOTAXIS_TRANSDUC_2"/>
    <property type="match status" value="1"/>
</dbReference>
<keyword evidence="11" id="KW-1185">Reference proteome</keyword>
<evidence type="ECO:0000259" key="8">
    <source>
        <dbReference type="PROSITE" id="PS50111"/>
    </source>
</evidence>
<dbReference type="Proteomes" id="UP001300012">
    <property type="component" value="Unassembled WGS sequence"/>
</dbReference>
<proteinExistence type="inferred from homology"/>
<keyword evidence="7" id="KW-1133">Transmembrane helix</keyword>
<dbReference type="SMART" id="SM00283">
    <property type="entry name" value="MA"/>
    <property type="match status" value="1"/>
</dbReference>
<feature type="transmembrane region" description="Helical" evidence="7">
    <location>
        <begin position="209"/>
        <end position="228"/>
    </location>
</feature>
<keyword evidence="4 6" id="KW-0807">Transducer</keyword>
<evidence type="ECO:0000256" key="2">
    <source>
        <dbReference type="ARBA" id="ARBA00022475"/>
    </source>
</evidence>
<keyword evidence="2" id="KW-1003">Cell membrane</keyword>
<evidence type="ECO:0000256" key="4">
    <source>
        <dbReference type="ARBA" id="ARBA00023224"/>
    </source>
</evidence>
<evidence type="ECO:0000313" key="10">
    <source>
        <dbReference type="EMBL" id="MCR8633811.1"/>
    </source>
</evidence>
<dbReference type="SUPFAM" id="SSF58104">
    <property type="entry name" value="Methyl-accepting chemotaxis protein (MCP) signaling domain"/>
    <property type="match status" value="1"/>
</dbReference>
<dbReference type="PANTHER" id="PTHR32089">
    <property type="entry name" value="METHYL-ACCEPTING CHEMOTAXIS PROTEIN MCPB"/>
    <property type="match status" value="1"/>
</dbReference>
<evidence type="ECO:0000256" key="5">
    <source>
        <dbReference type="ARBA" id="ARBA00029447"/>
    </source>
</evidence>
<dbReference type="Gene3D" id="6.10.340.10">
    <property type="match status" value="1"/>
</dbReference>
<dbReference type="InterPro" id="IPR003660">
    <property type="entry name" value="HAMP_dom"/>
</dbReference>
<dbReference type="EMBL" id="JANQBD010000016">
    <property type="protein sequence ID" value="MCR8633811.1"/>
    <property type="molecule type" value="Genomic_DNA"/>
</dbReference>
<evidence type="ECO:0000256" key="7">
    <source>
        <dbReference type="SAM" id="Phobius"/>
    </source>
</evidence>
<feature type="transmembrane region" description="Helical" evidence="7">
    <location>
        <begin position="12"/>
        <end position="31"/>
    </location>
</feature>
<feature type="domain" description="HAMP" evidence="9">
    <location>
        <begin position="229"/>
        <end position="282"/>
    </location>
</feature>
<dbReference type="InterPro" id="IPR004089">
    <property type="entry name" value="MCPsignal_dom"/>
</dbReference>
<dbReference type="Pfam" id="PF00672">
    <property type="entry name" value="HAMP"/>
    <property type="match status" value="1"/>
</dbReference>
<comment type="similarity">
    <text evidence="5">Belongs to the methyl-accepting chemotaxis (MCP) protein family.</text>
</comment>
<evidence type="ECO:0000256" key="6">
    <source>
        <dbReference type="PROSITE-ProRule" id="PRU00284"/>
    </source>
</evidence>
<dbReference type="PANTHER" id="PTHR32089:SF112">
    <property type="entry name" value="LYSOZYME-LIKE PROTEIN-RELATED"/>
    <property type="match status" value="1"/>
</dbReference>
<keyword evidence="3 7" id="KW-0472">Membrane</keyword>
<accession>A0ABT1YKW9</accession>
<dbReference type="RefSeq" id="WP_258215378.1">
    <property type="nucleotide sequence ID" value="NZ_JANQBD010000016.1"/>
</dbReference>
<comment type="caution">
    <text evidence="10">The sequence shown here is derived from an EMBL/GenBank/DDBJ whole genome shotgun (WGS) entry which is preliminary data.</text>
</comment>
<dbReference type="SMART" id="SM00304">
    <property type="entry name" value="HAMP"/>
    <property type="match status" value="1"/>
</dbReference>
<evidence type="ECO:0000259" key="9">
    <source>
        <dbReference type="PROSITE" id="PS50885"/>
    </source>
</evidence>
<evidence type="ECO:0000313" key="11">
    <source>
        <dbReference type="Proteomes" id="UP001300012"/>
    </source>
</evidence>
<feature type="domain" description="Methyl-accepting transducer" evidence="8">
    <location>
        <begin position="301"/>
        <end position="551"/>
    </location>
</feature>
<comment type="subcellular location">
    <subcellularLocation>
        <location evidence="1">Cell membrane</location>
    </subcellularLocation>
</comment>
<sequence>MFTNWKLGTKLFALYVIAFLALTLSTGLALLTMGNVSGQLIQILYVESYQISSLILRADKDLYQQLLNQRTIVLTEMPEEEYNKQMQHYKSNLINIRNRMLEGKEIFEKSRAKYEGILTEKTRKNVFDNLDDFFRQFDHWQNQTTGLVEKVPMVPIKDRQKILNEIVTYDVQFEEARNTLKEIRYLMDSIAKEEVDNAHQITREARKTILLIALILFLAVFLLGWYVIRYMVRSINQIVRVSDLVSKGRLAVERIQVKNNDEIGLLAQSVNTMTDNLRQLIHNASETAEMVAASSEQLLAAVEEGEFTADKIREGSRMVSEGSKRQNEMVTHTFEAIKYMSEGMSAIEGKGQTVARSSEEALLASQDGCISAQNVVNQMKETNDAVNKTSSIILQLGERSEEISKIIHTINEIATQTKLLALNAAIEAGRAGEHGKGFAVVAEEVKRLAEISGESTIIVADVITDIRSHTQHAVQAMKLAAEKVHLGLVKSEQVIVVLEMIQAKTTSVTENVNGMYESLEHMKRESVNILRATEEVSRVVDDNTQSSLDNDMRINQQVSSVREISVLARSLSEIAERMDQLLNKFSK</sequence>
<reference evidence="10 11" key="1">
    <citation type="submission" date="2022-08" db="EMBL/GenBank/DDBJ databases">
        <title>Paenibacillus endoradicis sp. nov., Paenibacillus radicibacter sp. nov and Paenibacillus pararadicis sp. nov., three cold-adapted plant growth-promoting bacteria isolated from root of Larix gmelinii in Great Khingan.</title>
        <authorList>
            <person name="Xue H."/>
        </authorList>
    </citation>
    <scope>NUCLEOTIDE SEQUENCE [LARGE SCALE GENOMIC DNA]</scope>
    <source>
        <strain evidence="10 11">N5-1-1-5</strain>
    </source>
</reference>
<dbReference type="Pfam" id="PF00015">
    <property type="entry name" value="MCPsignal"/>
    <property type="match status" value="1"/>
</dbReference>
<dbReference type="Gene3D" id="1.10.287.950">
    <property type="entry name" value="Methyl-accepting chemotaxis protein"/>
    <property type="match status" value="1"/>
</dbReference>
<dbReference type="CDD" id="cd06225">
    <property type="entry name" value="HAMP"/>
    <property type="match status" value="1"/>
</dbReference>
<protein>
    <submittedName>
        <fullName evidence="10">Methyl-accepting chemotaxis protein</fullName>
    </submittedName>
</protein>
<keyword evidence="7" id="KW-0812">Transmembrane</keyword>
<evidence type="ECO:0000256" key="1">
    <source>
        <dbReference type="ARBA" id="ARBA00004236"/>
    </source>
</evidence>
<name>A0ABT1YKW9_9BACL</name>